<gene>
    <name evidence="6" type="ORF">GGP45_002198</name>
    <name evidence="3" type="ORF">GGP61_001065</name>
    <name evidence="2" type="ORF">GGP71_002040</name>
    <name evidence="4" type="ORF">GGP82_000935</name>
    <name evidence="5" type="ORF">GGQ01_000724</name>
</gene>
<keyword evidence="1" id="KW-0812">Transmembrane</keyword>
<evidence type="ECO:0000313" key="4">
    <source>
        <dbReference type="EMBL" id="MCS3864389.1"/>
    </source>
</evidence>
<name>A0A840DE02_9BACT</name>
<feature type="transmembrane region" description="Helical" evidence="1">
    <location>
        <begin position="83"/>
        <end position="105"/>
    </location>
</feature>
<dbReference type="EMBL" id="JANUAU010000006">
    <property type="protein sequence ID" value="MCS3678110.1"/>
    <property type="molecule type" value="Genomic_DNA"/>
</dbReference>
<evidence type="ECO:0000256" key="1">
    <source>
        <dbReference type="SAM" id="Phobius"/>
    </source>
</evidence>
<evidence type="ECO:0000313" key="3">
    <source>
        <dbReference type="EMBL" id="MCS3709462.1"/>
    </source>
</evidence>
<dbReference type="EMBL" id="JANUBL010000003">
    <property type="protein sequence ID" value="MCS4121845.1"/>
    <property type="molecule type" value="Genomic_DNA"/>
</dbReference>
<sequence>MTSLLALNVGSALLWGLFATGLLTLLMSGSQGLGWSRISFPYMIGSMFTSHRGRAMGIGFLVHLAVGMSFALLYALVFESWQWATWWLGGLLGVFHGLFLLAVLMPALPDLHPRMASTHHGPTPTRQLEPPGFLALNYGRSTPVLTIVGHIVYGMLLGLFYPLGGGGLL</sequence>
<dbReference type="Proteomes" id="UP001155034">
    <property type="component" value="Unassembled WGS sequence"/>
</dbReference>
<dbReference type="Proteomes" id="UP001155144">
    <property type="component" value="Unassembled WGS sequence"/>
</dbReference>
<dbReference type="Proteomes" id="UP001155040">
    <property type="component" value="Unassembled WGS sequence"/>
</dbReference>
<proteinExistence type="predicted"/>
<evidence type="ECO:0000313" key="5">
    <source>
        <dbReference type="EMBL" id="MCS4035676.1"/>
    </source>
</evidence>
<dbReference type="Proteomes" id="UP001155027">
    <property type="component" value="Unassembled WGS sequence"/>
</dbReference>
<dbReference type="RefSeq" id="WP_011403166.1">
    <property type="nucleotide sequence ID" value="NZ_CALTRV010000005.1"/>
</dbReference>
<dbReference type="EMBL" id="JANUAE010000003">
    <property type="protein sequence ID" value="MCS3709462.1"/>
    <property type="molecule type" value="Genomic_DNA"/>
</dbReference>
<dbReference type="OMA" id="PGLHPRM"/>
<dbReference type="EMBL" id="JANUBF010000003">
    <property type="protein sequence ID" value="MCS4035676.1"/>
    <property type="molecule type" value="Genomic_DNA"/>
</dbReference>
<feature type="transmembrane region" description="Helical" evidence="1">
    <location>
        <begin position="12"/>
        <end position="34"/>
    </location>
</feature>
<dbReference type="AlphaFoldDB" id="A0A840DE02"/>
<keyword evidence="1" id="KW-0472">Membrane</keyword>
<feature type="transmembrane region" description="Helical" evidence="1">
    <location>
        <begin position="144"/>
        <end position="163"/>
    </location>
</feature>
<evidence type="ECO:0000313" key="7">
    <source>
        <dbReference type="Proteomes" id="UP001155040"/>
    </source>
</evidence>
<feature type="transmembrane region" description="Helical" evidence="1">
    <location>
        <begin position="55"/>
        <end position="77"/>
    </location>
</feature>
<accession>A0A840DE02</accession>
<dbReference type="EMBL" id="JANTYZ010000002">
    <property type="protein sequence ID" value="MCS3864389.1"/>
    <property type="molecule type" value="Genomic_DNA"/>
</dbReference>
<keyword evidence="1" id="KW-1133">Transmembrane helix</keyword>
<dbReference type="Proteomes" id="UP001155057">
    <property type="component" value="Unassembled WGS sequence"/>
</dbReference>
<evidence type="ECO:0000313" key="2">
    <source>
        <dbReference type="EMBL" id="MCS3678110.1"/>
    </source>
</evidence>
<dbReference type="GeneID" id="83727310"/>
<evidence type="ECO:0000313" key="6">
    <source>
        <dbReference type="EMBL" id="MCS4121845.1"/>
    </source>
</evidence>
<comment type="caution">
    <text evidence="5">The sequence shown here is derived from an EMBL/GenBank/DDBJ whole genome shotgun (WGS) entry which is preliminary data.</text>
</comment>
<organism evidence="5 7">
    <name type="scientific">Salinibacter ruber</name>
    <dbReference type="NCBI Taxonomy" id="146919"/>
    <lineage>
        <taxon>Bacteria</taxon>
        <taxon>Pseudomonadati</taxon>
        <taxon>Rhodothermota</taxon>
        <taxon>Rhodothermia</taxon>
        <taxon>Rhodothermales</taxon>
        <taxon>Salinibacteraceae</taxon>
        <taxon>Salinibacter</taxon>
    </lineage>
</organism>
<reference evidence="5" key="1">
    <citation type="submission" date="2022-08" db="EMBL/GenBank/DDBJ databases">
        <title>Genomic Encyclopedia of Type Strains, Phase V (KMG-V): Genome sequencing to study the core and pangenomes of soil and plant-associated prokaryotes.</title>
        <authorList>
            <person name="Whitman W."/>
        </authorList>
    </citation>
    <scope>NUCLEOTIDE SEQUENCE</scope>
    <source>
        <strain evidence="2">0</strain>
        <strain evidence="4">SP2016B</strain>
        <strain evidence="5">SP3012</strain>
        <strain evidence="6">SP3026</strain>
        <strain evidence="3">SP3049</strain>
    </source>
</reference>
<protein>
    <submittedName>
        <fullName evidence="5">Membrane protein YagU involved in acid resistance</fullName>
    </submittedName>
</protein>